<name>A0A8F5MJH4_9VIRU</name>
<keyword evidence="1" id="KW-0696">RNA-directed RNA polymerase</keyword>
<organism evidence="1">
    <name type="scientific">Grapevine-associated botourmia-like virus 4</name>
    <dbReference type="NCBI Taxonomy" id="2814348"/>
    <lineage>
        <taxon>Viruses</taxon>
        <taxon>Riboviria</taxon>
        <taxon>Orthornavirae</taxon>
        <taxon>Lenarviricota</taxon>
        <taxon>Miaviricetes</taxon>
        <taxon>Ourlivirales</taxon>
        <taxon>Botourmiaviridae</taxon>
    </lineage>
</organism>
<keyword evidence="1" id="KW-0548">Nucleotidyltransferase</keyword>
<dbReference type="EMBL" id="MW648431">
    <property type="protein sequence ID" value="QXN75333.1"/>
    <property type="molecule type" value="Genomic_RNA"/>
</dbReference>
<protein>
    <submittedName>
        <fullName evidence="1">RNA-dependent RNA polymerase</fullName>
    </submittedName>
</protein>
<reference evidence="1" key="1">
    <citation type="submission" date="2021-02" db="EMBL/GenBank/DDBJ databases">
        <title>The hidden world within plants: metatranscriptomics unveil the complexity of wood microbiomes in grapevine.</title>
        <authorList>
            <person name="Nerva L."/>
            <person name="Garcia J.F."/>
            <person name="Favaretto F."/>
            <person name="Giudice G."/>
            <person name="Moffa L."/>
            <person name="Dario C."/>
            <person name="Riccardo V."/>
            <person name="Gambino G."/>
            <person name="Chitarra W."/>
        </authorList>
    </citation>
    <scope>NUCLEOTIDE SEQUENCE</scope>
</reference>
<dbReference type="GO" id="GO:0003968">
    <property type="term" value="F:RNA-directed RNA polymerase activity"/>
    <property type="evidence" value="ECO:0007669"/>
    <property type="project" value="UniProtKB-KW"/>
</dbReference>
<evidence type="ECO:0000313" key="1">
    <source>
        <dbReference type="EMBL" id="QXN75333.1"/>
    </source>
</evidence>
<keyword evidence="1" id="KW-0808">Transferase</keyword>
<sequence>MVDPRFFSVNSSFFRSHRRRKPSLVPVLRVASLAKEIESVSGFGSALRRFCLGFTGEQRERAETMFLRKRAYAIRSTGRSVIRGLGMKVSVVALQSSGLWRRECWYAELPMENPLPEDPSRLRWAGVPEGWTREPFVPSKGRRLRRAERLRRDELQSAFVRELVDSAWRGGAPAMGTQVKDYRRAVERTGYEESFRQWVKNRKRVTRPFQHPVGFGGVGPCRKPGRLFAGIKPPTTSGSGKVRRWISDGVPCSMPGAGVGAVARWEKVWQPVQPEAEETNGWVDCAPWEDILGCTYEQFILGVTL</sequence>
<proteinExistence type="predicted"/>
<accession>A0A8F5MJH4</accession>